<comment type="caution">
    <text evidence="2">The sequence shown here is derived from an EMBL/GenBank/DDBJ whole genome shotgun (WGS) entry which is preliminary data.</text>
</comment>
<feature type="transmembrane region" description="Helical" evidence="1">
    <location>
        <begin position="129"/>
        <end position="151"/>
    </location>
</feature>
<dbReference type="InterPro" id="IPR030949">
    <property type="entry name" value="ECF_S_folate_fam"/>
</dbReference>
<dbReference type="Pfam" id="PF07155">
    <property type="entry name" value="ECF-ribofla_trS"/>
    <property type="match status" value="1"/>
</dbReference>
<feature type="transmembrane region" description="Helical" evidence="1">
    <location>
        <begin position="33"/>
        <end position="54"/>
    </location>
</feature>
<name>A0AAW4MRK9_9FIRM</name>
<evidence type="ECO:0000256" key="1">
    <source>
        <dbReference type="SAM" id="Phobius"/>
    </source>
</evidence>
<keyword evidence="1" id="KW-1133">Transmembrane helix</keyword>
<feature type="transmembrane region" description="Helical" evidence="1">
    <location>
        <begin position="171"/>
        <end position="188"/>
    </location>
</feature>
<gene>
    <name evidence="2" type="ORF">KSV97_00950</name>
    <name evidence="3" type="ORF">KSW06_00960</name>
</gene>
<sequence length="267" mass="29587">MIQIIIVCILVLLGIYCFKFYPLERRNTKKLAFSALIIIITLILKRLTIMVPLFGAESLKIGFEYIPVMLAGVILSPSYAYLIGLITDLLGLVISPTGFPFFGFTLNQVLIGLIPSLIAVKVKNVDGKLFSKIVCLMIALFGGAGSLFVALQKTISIGKVTYTLTSLQKGVMIGLCLIASIGFILFMLKRTKNMKDNDVSLFGTWLLSVILVELAITFCLTPFWLQIMYGIPFVVSVSIRVIKACFIIPLEIIIGFPLLKQMDKLYK</sequence>
<feature type="transmembrane region" description="Helical" evidence="1">
    <location>
        <begin position="66"/>
        <end position="87"/>
    </location>
</feature>
<keyword evidence="1" id="KW-0812">Transmembrane</keyword>
<evidence type="ECO:0000313" key="4">
    <source>
        <dbReference type="Proteomes" id="UP001196408"/>
    </source>
</evidence>
<dbReference type="GO" id="GO:0016020">
    <property type="term" value="C:membrane"/>
    <property type="evidence" value="ECO:0007669"/>
    <property type="project" value="InterPro"/>
</dbReference>
<feature type="transmembrane region" description="Helical" evidence="1">
    <location>
        <begin position="99"/>
        <end position="120"/>
    </location>
</feature>
<dbReference type="NCBIfam" id="TIGR04518">
    <property type="entry name" value="ECF_S_folT_fam"/>
    <property type="match status" value="1"/>
</dbReference>
<dbReference type="Proteomes" id="UP001196408">
    <property type="component" value="Unassembled WGS sequence"/>
</dbReference>
<dbReference type="EMBL" id="JAHOEF010000003">
    <property type="protein sequence ID" value="MBV3381817.1"/>
    <property type="molecule type" value="Genomic_DNA"/>
</dbReference>
<feature type="transmembrane region" description="Helical" evidence="1">
    <location>
        <begin position="237"/>
        <end position="259"/>
    </location>
</feature>
<evidence type="ECO:0000313" key="3">
    <source>
        <dbReference type="EMBL" id="MBV3391841.1"/>
    </source>
</evidence>
<reference evidence="2 5" key="1">
    <citation type="submission" date="2021-06" db="EMBL/GenBank/DDBJ databases">
        <title>Collection of gut derived symbiotic bacterial strains cultured from healthy donors.</title>
        <authorList>
            <person name="Lin H."/>
            <person name="Littmann E."/>
            <person name="Pamer E.G."/>
        </authorList>
    </citation>
    <scope>NUCLEOTIDE SEQUENCE</scope>
    <source>
        <strain evidence="3 5">MSK.21.70</strain>
        <strain evidence="2">MSK.21.82</strain>
    </source>
</reference>
<evidence type="ECO:0000313" key="5">
    <source>
        <dbReference type="Proteomes" id="UP001197492"/>
    </source>
</evidence>
<proteinExistence type="predicted"/>
<feature type="transmembrane region" description="Helical" evidence="1">
    <location>
        <begin position="200"/>
        <end position="225"/>
    </location>
</feature>
<dbReference type="InterPro" id="IPR009825">
    <property type="entry name" value="ECF_substrate-spec-like"/>
</dbReference>
<keyword evidence="5" id="KW-1185">Reference proteome</keyword>
<dbReference type="EMBL" id="JAHOEL010000003">
    <property type="protein sequence ID" value="MBV3391841.1"/>
    <property type="molecule type" value="Genomic_DNA"/>
</dbReference>
<dbReference type="RefSeq" id="WP_217746922.1">
    <property type="nucleotide sequence ID" value="NZ_JAHOEB010000003.1"/>
</dbReference>
<organism evidence="2 4">
    <name type="scientific">Catenibacterium mitsuokai</name>
    <dbReference type="NCBI Taxonomy" id="100886"/>
    <lineage>
        <taxon>Bacteria</taxon>
        <taxon>Bacillati</taxon>
        <taxon>Bacillota</taxon>
        <taxon>Erysipelotrichia</taxon>
        <taxon>Erysipelotrichales</taxon>
        <taxon>Coprobacillaceae</taxon>
        <taxon>Catenibacterium</taxon>
    </lineage>
</organism>
<keyword evidence="1" id="KW-0472">Membrane</keyword>
<dbReference type="Proteomes" id="UP001197492">
    <property type="component" value="Unassembled WGS sequence"/>
</dbReference>
<protein>
    <submittedName>
        <fullName evidence="2">Folate family ECF transporter S component</fullName>
    </submittedName>
</protein>
<dbReference type="AlphaFoldDB" id="A0AAW4MRK9"/>
<evidence type="ECO:0000313" key="2">
    <source>
        <dbReference type="EMBL" id="MBV3381817.1"/>
    </source>
</evidence>
<accession>A0AAW4MRK9</accession>